<protein>
    <submittedName>
        <fullName evidence="3">Putative major pilin subunit</fullName>
    </submittedName>
</protein>
<keyword evidence="1" id="KW-0472">Membrane</keyword>
<dbReference type="Pfam" id="PF07963">
    <property type="entry name" value="N_methyl"/>
    <property type="match status" value="1"/>
</dbReference>
<dbReference type="RefSeq" id="WP_145357616.1">
    <property type="nucleotide sequence ID" value="NZ_CP036265.1"/>
</dbReference>
<keyword evidence="1" id="KW-0812">Transmembrane</keyword>
<name>A0A517P5X5_9PLAN</name>
<accession>A0A517P5X5</accession>
<dbReference type="Proteomes" id="UP000318741">
    <property type="component" value="Chromosome"/>
</dbReference>
<dbReference type="InterPro" id="IPR011453">
    <property type="entry name" value="DUF1559"/>
</dbReference>
<gene>
    <name evidence="3" type="ORF">CA12_08350</name>
</gene>
<dbReference type="PANTHER" id="PTHR30093:SF2">
    <property type="entry name" value="TYPE II SECRETION SYSTEM PROTEIN H"/>
    <property type="match status" value="1"/>
</dbReference>
<evidence type="ECO:0000313" key="3">
    <source>
        <dbReference type="EMBL" id="QDT14756.1"/>
    </source>
</evidence>
<organism evidence="3 4">
    <name type="scientific">Alienimonas californiensis</name>
    <dbReference type="NCBI Taxonomy" id="2527989"/>
    <lineage>
        <taxon>Bacteria</taxon>
        <taxon>Pseudomonadati</taxon>
        <taxon>Planctomycetota</taxon>
        <taxon>Planctomycetia</taxon>
        <taxon>Planctomycetales</taxon>
        <taxon>Planctomycetaceae</taxon>
        <taxon>Alienimonas</taxon>
    </lineage>
</organism>
<feature type="transmembrane region" description="Helical" evidence="1">
    <location>
        <begin position="22"/>
        <end position="47"/>
    </location>
</feature>
<reference evidence="3 4" key="1">
    <citation type="submission" date="2019-02" db="EMBL/GenBank/DDBJ databases">
        <title>Deep-cultivation of Planctomycetes and their phenomic and genomic characterization uncovers novel biology.</title>
        <authorList>
            <person name="Wiegand S."/>
            <person name="Jogler M."/>
            <person name="Boedeker C."/>
            <person name="Pinto D."/>
            <person name="Vollmers J."/>
            <person name="Rivas-Marin E."/>
            <person name="Kohn T."/>
            <person name="Peeters S.H."/>
            <person name="Heuer A."/>
            <person name="Rast P."/>
            <person name="Oberbeckmann S."/>
            <person name="Bunk B."/>
            <person name="Jeske O."/>
            <person name="Meyerdierks A."/>
            <person name="Storesund J.E."/>
            <person name="Kallscheuer N."/>
            <person name="Luecker S."/>
            <person name="Lage O.M."/>
            <person name="Pohl T."/>
            <person name="Merkel B.J."/>
            <person name="Hornburger P."/>
            <person name="Mueller R.-W."/>
            <person name="Bruemmer F."/>
            <person name="Labrenz M."/>
            <person name="Spormann A.M."/>
            <person name="Op den Camp H."/>
            <person name="Overmann J."/>
            <person name="Amann R."/>
            <person name="Jetten M.S.M."/>
            <person name="Mascher T."/>
            <person name="Medema M.H."/>
            <person name="Devos D.P."/>
            <person name="Kaster A.-K."/>
            <person name="Ovreas L."/>
            <person name="Rohde M."/>
            <person name="Galperin M.Y."/>
            <person name="Jogler C."/>
        </authorList>
    </citation>
    <scope>NUCLEOTIDE SEQUENCE [LARGE SCALE GENOMIC DNA]</scope>
    <source>
        <strain evidence="3 4">CA12</strain>
    </source>
</reference>
<dbReference type="InterPro" id="IPR012902">
    <property type="entry name" value="N_methyl_site"/>
</dbReference>
<dbReference type="NCBIfam" id="TIGR02532">
    <property type="entry name" value="IV_pilin_GFxxxE"/>
    <property type="match status" value="1"/>
</dbReference>
<dbReference type="KEGG" id="acaf:CA12_08350"/>
<dbReference type="PANTHER" id="PTHR30093">
    <property type="entry name" value="GENERAL SECRETION PATHWAY PROTEIN G"/>
    <property type="match status" value="1"/>
</dbReference>
<dbReference type="InterPro" id="IPR045584">
    <property type="entry name" value="Pilin-like"/>
</dbReference>
<keyword evidence="4" id="KW-1185">Reference proteome</keyword>
<keyword evidence="1" id="KW-1133">Transmembrane helix</keyword>
<proteinExistence type="predicted"/>
<dbReference type="OrthoDB" id="241541at2"/>
<dbReference type="NCBIfam" id="TIGR04294">
    <property type="entry name" value="pre_pil_HX9DG"/>
    <property type="match status" value="1"/>
</dbReference>
<dbReference type="Gene3D" id="3.30.700.10">
    <property type="entry name" value="Glycoprotein, Type 4 Pilin"/>
    <property type="match status" value="1"/>
</dbReference>
<dbReference type="AlphaFoldDB" id="A0A517P5X5"/>
<dbReference type="EMBL" id="CP036265">
    <property type="protein sequence ID" value="QDT14756.1"/>
    <property type="molecule type" value="Genomic_DNA"/>
</dbReference>
<dbReference type="Pfam" id="PF07596">
    <property type="entry name" value="SBP_bac_10"/>
    <property type="match status" value="1"/>
</dbReference>
<evidence type="ECO:0000256" key="1">
    <source>
        <dbReference type="SAM" id="Phobius"/>
    </source>
</evidence>
<sequence>MMSHVCVGRGSARQPVPPPRRFGFTLIELLVVIAIIAILVSLLLPAVQQAREAARRSQCQNNLKQLGLAMHNYHSTYKTFPAGMGGTSTPDPAAPNPWHGSNEGNLGYLVPLLPFLDQTALWNQITNPLDGTISGNPYRYPAFGGQPVSSSYVPWRTQISTLLCPTDSAPVSGTADTNYAANWGDNGYGNGRGNRSQARGMFAGDAWSTSGNGFVNLGLRDARDGTTSTILIGEIGRDDGSRSYQGGFAAEMSLSAGASAGTYSNPQTQCVDVVTDPNNPGKYVASVAYRGDRGTAYALGTVPYTGFNTILPPNSPSCATGSASNWWERVNGGILSAGSYHTGGIQVVMCDGSVSFLSETINAGTQTADSVTSGKSPYGVWGALGTRSGGEVVDEY</sequence>
<evidence type="ECO:0000313" key="4">
    <source>
        <dbReference type="Proteomes" id="UP000318741"/>
    </source>
</evidence>
<evidence type="ECO:0000259" key="2">
    <source>
        <dbReference type="Pfam" id="PF07596"/>
    </source>
</evidence>
<feature type="domain" description="DUF1559" evidence="2">
    <location>
        <begin position="48"/>
        <end position="363"/>
    </location>
</feature>
<dbReference type="SUPFAM" id="SSF54523">
    <property type="entry name" value="Pili subunits"/>
    <property type="match status" value="1"/>
</dbReference>
<dbReference type="InterPro" id="IPR027558">
    <property type="entry name" value="Pre_pil_HX9DG_C"/>
</dbReference>